<evidence type="ECO:0000256" key="2">
    <source>
        <dbReference type="ARBA" id="ARBA00010480"/>
    </source>
</evidence>
<dbReference type="AlphaFoldDB" id="F8F743"/>
<dbReference type="EMBL" id="CP002869">
    <property type="protein sequence ID" value="AEI45068.1"/>
    <property type="molecule type" value="Genomic_DNA"/>
</dbReference>
<gene>
    <name evidence="13" type="primary">spsI</name>
    <name evidence="13" type="ordered locus">KNP414_06547</name>
</gene>
<dbReference type="InterPro" id="IPR005907">
    <property type="entry name" value="G1P_thy_trans_s"/>
</dbReference>
<evidence type="ECO:0000313" key="14">
    <source>
        <dbReference type="Proteomes" id="UP000006620"/>
    </source>
</evidence>
<dbReference type="PANTHER" id="PTHR43532">
    <property type="entry name" value="GLUCOSE-1-PHOSPHATE THYMIDYLYLTRANSFERASE"/>
    <property type="match status" value="1"/>
</dbReference>
<organism evidence="13 14">
    <name type="scientific">Paenibacillus mucilaginosus (strain KNP414)</name>
    <dbReference type="NCBI Taxonomy" id="1036673"/>
    <lineage>
        <taxon>Bacteria</taxon>
        <taxon>Bacillati</taxon>
        <taxon>Bacillota</taxon>
        <taxon>Bacilli</taxon>
        <taxon>Bacillales</taxon>
        <taxon>Paenibacillaceae</taxon>
        <taxon>Paenibacillus</taxon>
    </lineage>
</organism>
<evidence type="ECO:0000259" key="12">
    <source>
        <dbReference type="Pfam" id="PF00483"/>
    </source>
</evidence>
<dbReference type="GO" id="GO:0008879">
    <property type="term" value="F:glucose-1-phosphate thymidylyltransferase activity"/>
    <property type="evidence" value="ECO:0007669"/>
    <property type="project" value="UniProtKB-EC"/>
</dbReference>
<dbReference type="SUPFAM" id="SSF53448">
    <property type="entry name" value="Nucleotide-diphospho-sugar transferases"/>
    <property type="match status" value="1"/>
</dbReference>
<evidence type="ECO:0000256" key="9">
    <source>
        <dbReference type="ARBA" id="ARBA00032492"/>
    </source>
</evidence>
<evidence type="ECO:0000313" key="13">
    <source>
        <dbReference type="EMBL" id="AEI45068.1"/>
    </source>
</evidence>
<protein>
    <recommendedName>
        <fullName evidence="4">Glucose-1-phosphate thymidylyltransferase</fullName>
        <ecNumber evidence="3">2.7.7.24</ecNumber>
    </recommendedName>
    <alternativeName>
        <fullName evidence="10">dTDP-glucose pyrophosphorylase</fullName>
    </alternativeName>
    <alternativeName>
        <fullName evidence="9">dTDP-glucose synthase</fullName>
    </alternativeName>
</protein>
<dbReference type="PATRIC" id="fig|1036673.3.peg.6103"/>
<dbReference type="HOGENOM" id="CLU_029499_9_0_9"/>
<dbReference type="Pfam" id="PF00483">
    <property type="entry name" value="NTP_transferase"/>
    <property type="match status" value="1"/>
</dbReference>
<proteinExistence type="inferred from homology"/>
<keyword evidence="6" id="KW-0548">Nucleotidyltransferase</keyword>
<evidence type="ECO:0000256" key="4">
    <source>
        <dbReference type="ARBA" id="ARBA00017654"/>
    </source>
</evidence>
<evidence type="ECO:0000256" key="5">
    <source>
        <dbReference type="ARBA" id="ARBA00022679"/>
    </source>
</evidence>
<evidence type="ECO:0000256" key="10">
    <source>
        <dbReference type="ARBA" id="ARBA00032598"/>
    </source>
</evidence>
<accession>F8F743</accession>
<reference evidence="13 14" key="2">
    <citation type="journal article" date="2013" name="Genome Announc.">
        <title>Genome Sequence of Growth-Improving Paenibacillus mucilaginosus Strain KNP414.</title>
        <authorList>
            <person name="Lu J.J."/>
            <person name="Wang J.F."/>
            <person name="Hu X.F."/>
        </authorList>
    </citation>
    <scope>NUCLEOTIDE SEQUENCE [LARGE SCALE GENOMIC DNA]</scope>
    <source>
        <strain evidence="13 14">KNP414</strain>
    </source>
</reference>
<comment type="cofactor">
    <cofactor evidence="1">
        <name>Mg(2+)</name>
        <dbReference type="ChEBI" id="CHEBI:18420"/>
    </cofactor>
</comment>
<feature type="domain" description="Nucleotidyl transferase" evidence="12">
    <location>
        <begin position="2"/>
        <end position="233"/>
    </location>
</feature>
<evidence type="ECO:0000256" key="8">
    <source>
        <dbReference type="ARBA" id="ARBA00022842"/>
    </source>
</evidence>
<keyword evidence="5" id="KW-0808">Transferase</keyword>
<evidence type="ECO:0000256" key="1">
    <source>
        <dbReference type="ARBA" id="ARBA00001946"/>
    </source>
</evidence>
<dbReference type="RefSeq" id="WP_013920212.1">
    <property type="nucleotide sequence ID" value="NC_015690.1"/>
</dbReference>
<dbReference type="Gene3D" id="3.90.550.10">
    <property type="entry name" value="Spore Coat Polysaccharide Biosynthesis Protein SpsA, Chain A"/>
    <property type="match status" value="1"/>
</dbReference>
<evidence type="ECO:0000256" key="6">
    <source>
        <dbReference type="ARBA" id="ARBA00022695"/>
    </source>
</evidence>
<dbReference type="KEGG" id="pms:KNP414_06547"/>
<evidence type="ECO:0000256" key="7">
    <source>
        <dbReference type="ARBA" id="ARBA00022723"/>
    </source>
</evidence>
<evidence type="ECO:0000256" key="11">
    <source>
        <dbReference type="ARBA" id="ARBA00049336"/>
    </source>
</evidence>
<dbReference type="EC" id="2.7.7.24" evidence="3"/>
<reference evidence="14" key="1">
    <citation type="submission" date="2011-06" db="EMBL/GenBank/DDBJ databases">
        <title>Complete genome sequence of Paenibacillus mucilaginosus KNP414.</title>
        <authorList>
            <person name="Wang J."/>
            <person name="Hu S."/>
            <person name="Hu X."/>
            <person name="Zhang B."/>
            <person name="Dong D."/>
            <person name="Zhang S."/>
            <person name="Zhao K."/>
            <person name="Wu D."/>
        </authorList>
    </citation>
    <scope>NUCLEOTIDE SEQUENCE [LARGE SCALE GENOMIC DNA]</scope>
    <source>
        <strain evidence="14">KNP414</strain>
    </source>
</reference>
<dbReference type="Proteomes" id="UP000006620">
    <property type="component" value="Chromosome"/>
</dbReference>
<dbReference type="InterPro" id="IPR029044">
    <property type="entry name" value="Nucleotide-diphossugar_trans"/>
</dbReference>
<comment type="catalytic activity">
    <reaction evidence="11">
        <text>dTTP + alpha-D-glucose 1-phosphate + H(+) = dTDP-alpha-D-glucose + diphosphate</text>
        <dbReference type="Rhea" id="RHEA:15225"/>
        <dbReference type="ChEBI" id="CHEBI:15378"/>
        <dbReference type="ChEBI" id="CHEBI:33019"/>
        <dbReference type="ChEBI" id="CHEBI:37568"/>
        <dbReference type="ChEBI" id="CHEBI:57477"/>
        <dbReference type="ChEBI" id="CHEBI:58601"/>
        <dbReference type="EC" id="2.7.7.24"/>
    </reaction>
</comment>
<dbReference type="InterPro" id="IPR005835">
    <property type="entry name" value="NTP_transferase_dom"/>
</dbReference>
<comment type="similarity">
    <text evidence="2">Belongs to the glucose-1-phosphate thymidylyltransferase family.</text>
</comment>
<evidence type="ECO:0000256" key="3">
    <source>
        <dbReference type="ARBA" id="ARBA00012461"/>
    </source>
</evidence>
<sequence>MKGVIVAGGSGTRLRPLTDLVNKHLLPVGGYPMIHYALAKMAEAGIREVLLITGKASAGLFTQYIGSGEPWEIQVTYRIQERPGGIAEAVSLAEGFIRPGDKFVVLLGDNLFEDSLAAAVSEFQEQPAGARVFLKEVPDPRRYGVPVLRDGRIVSIEEKPENPPSTYCVTGIYMYDAGVFGEIRQVTRSARGELEITDVNNRYAAAGLLQYGMLEGWWADAGTPRSLLEAGLRLMKGES</sequence>
<dbReference type="GO" id="GO:0046872">
    <property type="term" value="F:metal ion binding"/>
    <property type="evidence" value="ECO:0007669"/>
    <property type="project" value="UniProtKB-KW"/>
</dbReference>
<keyword evidence="7" id="KW-0479">Metal-binding</keyword>
<keyword evidence="8" id="KW-0460">Magnesium</keyword>
<name>F8F743_PAEMK</name>
<dbReference type="PANTHER" id="PTHR43532:SF1">
    <property type="entry name" value="GLUCOSE-1-PHOSPHATE THYMIDYLYLTRANSFERASE 1"/>
    <property type="match status" value="1"/>
</dbReference>